<evidence type="ECO:0000313" key="4">
    <source>
        <dbReference type="Proteomes" id="UP001595621"/>
    </source>
</evidence>
<reference evidence="4" key="1">
    <citation type="journal article" date="2019" name="Int. J. Syst. Evol. Microbiol.">
        <title>The Global Catalogue of Microorganisms (GCM) 10K type strain sequencing project: providing services to taxonomists for standard genome sequencing and annotation.</title>
        <authorList>
            <consortium name="The Broad Institute Genomics Platform"/>
            <consortium name="The Broad Institute Genome Sequencing Center for Infectious Disease"/>
            <person name="Wu L."/>
            <person name="Ma J."/>
        </authorList>
    </citation>
    <scope>NUCLEOTIDE SEQUENCE [LARGE SCALE GENOMIC DNA]</scope>
    <source>
        <strain evidence="4">KCTC 52277</strain>
    </source>
</reference>
<sequence length="465" mass="51357">MELPLQTVQDLAPDQKSLAAAKKLINPGKWPMLGIAGELNTIWGQCQGSGANPYLTMADIKDHGYKCTCPSRKFPCKHVLALLWIYSENAPQFAESEPPEWVGEWLSRRRRPQTATKGDAEPQTDASIVKDIYAISDEPALSPEDIAKKAALKQQRASRNRENTEVIVKAGLQELELWVRDQLRTGISGLIKELRPRTRQIAARMVDAKAGNLASRIDELSSKVAGQSLEQQVRIIMDELGTWILISRAWQLHSADPDARRAVQTAESKDELLNGESAKSAIRASGRWLCVGEKVETRRDGLVSHETWLYPLDGQSTTTAKLLDYYPATAGKRQASLRAGNLLQGELIFYPSRMPQRAILADYQLLTDTVSWPDVAPPTPEEQLVTAKTLLPWTESVPLLIGSCTLGRDKAGDIWLNFENQSLPLSPAEITPLMGGDLLGAFVSWNGNQAELLSVCSPRWGTLSC</sequence>
<name>A0ABV7GHF6_9GAMM</name>
<dbReference type="InterPro" id="IPR007527">
    <property type="entry name" value="Znf_SWIM"/>
</dbReference>
<keyword evidence="1" id="KW-0863">Zinc-finger</keyword>
<dbReference type="Pfam" id="PF04434">
    <property type="entry name" value="SWIM"/>
    <property type="match status" value="1"/>
</dbReference>
<dbReference type="PROSITE" id="PS50966">
    <property type="entry name" value="ZF_SWIM"/>
    <property type="match status" value="1"/>
</dbReference>
<organism evidence="3 4">
    <name type="scientific">Shewanella submarina</name>
    <dbReference type="NCBI Taxonomy" id="2016376"/>
    <lineage>
        <taxon>Bacteria</taxon>
        <taxon>Pseudomonadati</taxon>
        <taxon>Pseudomonadota</taxon>
        <taxon>Gammaproteobacteria</taxon>
        <taxon>Alteromonadales</taxon>
        <taxon>Shewanellaceae</taxon>
        <taxon>Shewanella</taxon>
    </lineage>
</organism>
<dbReference type="RefSeq" id="WP_248936170.1">
    <property type="nucleotide sequence ID" value="NZ_JAKILF010000004.1"/>
</dbReference>
<dbReference type="Proteomes" id="UP001595621">
    <property type="component" value="Unassembled WGS sequence"/>
</dbReference>
<feature type="domain" description="SWIM-type" evidence="2">
    <location>
        <begin position="54"/>
        <end position="87"/>
    </location>
</feature>
<keyword evidence="4" id="KW-1185">Reference proteome</keyword>
<proteinExistence type="predicted"/>
<gene>
    <name evidence="3" type="ORF">ACFOE0_15910</name>
</gene>
<protein>
    <submittedName>
        <fullName evidence="3">SWIM zinc finger domain-containing protein</fullName>
    </submittedName>
</protein>
<keyword evidence="1" id="KW-0862">Zinc</keyword>
<evidence type="ECO:0000259" key="2">
    <source>
        <dbReference type="PROSITE" id="PS50966"/>
    </source>
</evidence>
<accession>A0ABV7GHF6</accession>
<evidence type="ECO:0000256" key="1">
    <source>
        <dbReference type="PROSITE-ProRule" id="PRU00325"/>
    </source>
</evidence>
<comment type="caution">
    <text evidence="3">The sequence shown here is derived from an EMBL/GenBank/DDBJ whole genome shotgun (WGS) entry which is preliminary data.</text>
</comment>
<dbReference type="EMBL" id="JBHRTD010000017">
    <property type="protein sequence ID" value="MFC3139655.1"/>
    <property type="molecule type" value="Genomic_DNA"/>
</dbReference>
<keyword evidence="1" id="KW-0479">Metal-binding</keyword>
<evidence type="ECO:0000313" key="3">
    <source>
        <dbReference type="EMBL" id="MFC3139655.1"/>
    </source>
</evidence>